<reference evidence="3" key="2">
    <citation type="submission" date="2021-04" db="EMBL/GenBank/DDBJ databases">
        <authorList>
            <person name="Gilroy R."/>
        </authorList>
    </citation>
    <scope>NUCLEOTIDE SEQUENCE</scope>
    <source>
        <strain evidence="3">CHK33-5263</strain>
    </source>
</reference>
<dbReference type="Gene3D" id="3.90.400.10">
    <property type="entry name" value="Oligo-1,6-glucosidase, Domain 2"/>
    <property type="match status" value="1"/>
</dbReference>
<dbReference type="SUPFAM" id="SSF51445">
    <property type="entry name" value="(Trans)glycosidases"/>
    <property type="match status" value="1"/>
</dbReference>
<gene>
    <name evidence="3" type="ORF">H9812_08090</name>
</gene>
<comment type="caution">
    <text evidence="3">The sequence shown here is derived from an EMBL/GenBank/DDBJ whole genome shotgun (WGS) entry which is preliminary data.</text>
</comment>
<dbReference type="GO" id="GO:0004556">
    <property type="term" value="F:alpha-amylase activity"/>
    <property type="evidence" value="ECO:0007669"/>
    <property type="project" value="TreeGrafter"/>
</dbReference>
<dbReference type="Gene3D" id="2.60.40.1180">
    <property type="entry name" value="Golgi alpha-mannosidase II"/>
    <property type="match status" value="1"/>
</dbReference>
<name>A0A9D2DYK5_9FIRM</name>
<dbReference type="PANTHER" id="PTHR10357">
    <property type="entry name" value="ALPHA-AMYLASE FAMILY MEMBER"/>
    <property type="match status" value="1"/>
</dbReference>
<evidence type="ECO:0000259" key="2">
    <source>
        <dbReference type="SMART" id="SM00642"/>
    </source>
</evidence>
<dbReference type="InterPro" id="IPR006047">
    <property type="entry name" value="GH13_cat_dom"/>
</dbReference>
<sequence length="507" mass="57282">MRQLPKWLSDAVFYEIYPQSFQDTNGDGIGDIPGMIQRLDYIKSLGCNAIWVNPWYDSPFGDAGYDVRDYKKIAPRYGTNDDAKNFFDAAHARGMHVLIDLVPGHTSIEHPWFRASMQPEENEYSDRYIWTNSIWESTDLACIRGISQRDGSAAVNFFSNQPALNYGYAKRTRPWMMPPDSPAALATREAIKDVMRFWLDLGADGFRVDMASSLVKADEGWTETIKLWQDFRAFLDAEYPHCAMVSEWGVPAKSIEGGFHMDFMLHFGPPAYNSLFRCEHPFFSREGKGDITVFLDTYLADLASTQGRGLICIPSSNHDMPRLARGRDVRDLKICFAFLLTMSGAPFLYYGDEIGMRYLEDVTSVEGGYDRTGSRSPMQWEKRTGFGFTTGDTPYIPFDRSADAPTVAEQEARKDSLLNAVRALLRLRHAHRALQSFGEFVPVYAEAGKYPFAYERRADGERILVILNPADRAEKISFDCAGEVLFQVGGVPEDGTMPARSACVIRR</sequence>
<dbReference type="SMART" id="SM00642">
    <property type="entry name" value="Aamy"/>
    <property type="match status" value="1"/>
</dbReference>
<evidence type="ECO:0000313" key="4">
    <source>
        <dbReference type="Proteomes" id="UP000824044"/>
    </source>
</evidence>
<dbReference type="InterPro" id="IPR045857">
    <property type="entry name" value="O16G_dom_2"/>
</dbReference>
<dbReference type="EMBL" id="DXBS01000150">
    <property type="protein sequence ID" value="HIZ25404.1"/>
    <property type="molecule type" value="Genomic_DNA"/>
</dbReference>
<dbReference type="InterPro" id="IPR017853">
    <property type="entry name" value="GH"/>
</dbReference>
<comment type="similarity">
    <text evidence="1">Belongs to the glycosyl hydrolase 13 family.</text>
</comment>
<protein>
    <submittedName>
        <fullName evidence="3">DUF3459 domain-containing protein</fullName>
    </submittedName>
</protein>
<dbReference type="InterPro" id="IPR013780">
    <property type="entry name" value="Glyco_hydro_b"/>
</dbReference>
<proteinExistence type="inferred from homology"/>
<evidence type="ECO:0000256" key="1">
    <source>
        <dbReference type="ARBA" id="ARBA00008061"/>
    </source>
</evidence>
<dbReference type="Pfam" id="PF00128">
    <property type="entry name" value="Alpha-amylase"/>
    <property type="match status" value="1"/>
</dbReference>
<dbReference type="Proteomes" id="UP000824044">
    <property type="component" value="Unassembled WGS sequence"/>
</dbReference>
<accession>A0A9D2DYK5</accession>
<dbReference type="PANTHER" id="PTHR10357:SF179">
    <property type="entry name" value="NEUTRAL AND BASIC AMINO ACID TRANSPORT PROTEIN RBAT"/>
    <property type="match status" value="1"/>
</dbReference>
<organism evidence="3 4">
    <name type="scientific">Candidatus Gallimonas intestinigallinarum</name>
    <dbReference type="NCBI Taxonomy" id="2838604"/>
    <lineage>
        <taxon>Bacteria</taxon>
        <taxon>Bacillati</taxon>
        <taxon>Bacillota</taxon>
        <taxon>Clostridia</taxon>
        <taxon>Candidatus Gallimonas</taxon>
    </lineage>
</organism>
<reference evidence="3" key="1">
    <citation type="journal article" date="2021" name="PeerJ">
        <title>Extensive microbial diversity within the chicken gut microbiome revealed by metagenomics and culture.</title>
        <authorList>
            <person name="Gilroy R."/>
            <person name="Ravi A."/>
            <person name="Getino M."/>
            <person name="Pursley I."/>
            <person name="Horton D.L."/>
            <person name="Alikhan N.F."/>
            <person name="Baker D."/>
            <person name="Gharbi K."/>
            <person name="Hall N."/>
            <person name="Watson M."/>
            <person name="Adriaenssens E.M."/>
            <person name="Foster-Nyarko E."/>
            <person name="Jarju S."/>
            <person name="Secka A."/>
            <person name="Antonio M."/>
            <person name="Oren A."/>
            <person name="Chaudhuri R.R."/>
            <person name="La Ragione R."/>
            <person name="Hildebrand F."/>
            <person name="Pallen M.J."/>
        </authorList>
    </citation>
    <scope>NUCLEOTIDE SEQUENCE</scope>
    <source>
        <strain evidence="3">CHK33-5263</strain>
    </source>
</reference>
<dbReference type="GO" id="GO:0009313">
    <property type="term" value="P:oligosaccharide catabolic process"/>
    <property type="evidence" value="ECO:0007669"/>
    <property type="project" value="TreeGrafter"/>
</dbReference>
<dbReference type="AlphaFoldDB" id="A0A9D2DYK5"/>
<dbReference type="Gene3D" id="3.20.20.80">
    <property type="entry name" value="Glycosidases"/>
    <property type="match status" value="2"/>
</dbReference>
<feature type="domain" description="Glycosyl hydrolase family 13 catalytic" evidence="2">
    <location>
        <begin position="15"/>
        <end position="428"/>
    </location>
</feature>
<evidence type="ECO:0000313" key="3">
    <source>
        <dbReference type="EMBL" id="HIZ25404.1"/>
    </source>
</evidence>